<dbReference type="Proteomes" id="UP000284407">
    <property type="component" value="Unassembled WGS sequence"/>
</dbReference>
<dbReference type="PANTHER" id="PTHR12526">
    <property type="entry name" value="GLYCOSYLTRANSFERASE"/>
    <property type="match status" value="1"/>
</dbReference>
<dbReference type="PANTHER" id="PTHR12526:SF640">
    <property type="entry name" value="COLANIC ACID BIOSYNTHESIS GLYCOSYLTRANSFERASE WCAL-RELATED"/>
    <property type="match status" value="1"/>
</dbReference>
<feature type="domain" description="Glycosyl transferase family 1" evidence="4">
    <location>
        <begin position="153"/>
        <end position="326"/>
    </location>
</feature>
<accession>A0A420DPA2</accession>
<keyword evidence="2 5" id="KW-0328">Glycosyltransferase</keyword>
<evidence type="ECO:0000313" key="5">
    <source>
        <dbReference type="EMBL" id="RKE95999.1"/>
    </source>
</evidence>
<dbReference type="EMBL" id="RAQK01000001">
    <property type="protein sequence ID" value="RKE95999.1"/>
    <property type="molecule type" value="Genomic_DNA"/>
</dbReference>
<gene>
    <name evidence="5" type="ORF">C8N30_0549</name>
</gene>
<reference evidence="5 6" key="1">
    <citation type="submission" date="2018-09" db="EMBL/GenBank/DDBJ databases">
        <title>Genomic Encyclopedia of Archaeal and Bacterial Type Strains, Phase II (KMG-II): from individual species to whole genera.</title>
        <authorList>
            <person name="Goeker M."/>
        </authorList>
    </citation>
    <scope>NUCLEOTIDE SEQUENCE [LARGE SCALE GENOMIC DNA]</scope>
    <source>
        <strain evidence="5 6">DSM 11458</strain>
    </source>
</reference>
<evidence type="ECO:0000256" key="2">
    <source>
        <dbReference type="ARBA" id="ARBA00022676"/>
    </source>
</evidence>
<evidence type="ECO:0000256" key="1">
    <source>
        <dbReference type="ARBA" id="ARBA00009481"/>
    </source>
</evidence>
<evidence type="ECO:0000259" key="4">
    <source>
        <dbReference type="Pfam" id="PF00534"/>
    </source>
</evidence>
<dbReference type="RefSeq" id="WP_025062952.1">
    <property type="nucleotide sequence ID" value="NZ_RAQK01000001.1"/>
</dbReference>
<keyword evidence="3 5" id="KW-0808">Transferase</keyword>
<comment type="caution">
    <text evidence="5">The sequence shown here is derived from an EMBL/GenBank/DDBJ whole genome shotgun (WGS) entry which is preliminary data.</text>
</comment>
<dbReference type="OrthoDB" id="5490290at2"/>
<protein>
    <submittedName>
        <fullName evidence="5">Mannosyltransferase</fullName>
    </submittedName>
</protein>
<dbReference type="GO" id="GO:0016757">
    <property type="term" value="F:glycosyltransferase activity"/>
    <property type="evidence" value="ECO:0007669"/>
    <property type="project" value="UniProtKB-KW"/>
</dbReference>
<name>A0A420DPA2_9RHOB</name>
<comment type="similarity">
    <text evidence="1">Belongs to the glycosyltransferase group 1 family. Glycosyltransferase 4 subfamily.</text>
</comment>
<dbReference type="SUPFAM" id="SSF53756">
    <property type="entry name" value="UDP-Glycosyltransferase/glycogen phosphorylase"/>
    <property type="match status" value="1"/>
</dbReference>
<dbReference type="Pfam" id="PF00534">
    <property type="entry name" value="Glycos_transf_1"/>
    <property type="match status" value="1"/>
</dbReference>
<organism evidence="5 6">
    <name type="scientific">Sulfitobacter guttiformis</name>
    <dbReference type="NCBI Taxonomy" id="74349"/>
    <lineage>
        <taxon>Bacteria</taxon>
        <taxon>Pseudomonadati</taxon>
        <taxon>Pseudomonadota</taxon>
        <taxon>Alphaproteobacteria</taxon>
        <taxon>Rhodobacterales</taxon>
        <taxon>Roseobacteraceae</taxon>
        <taxon>Sulfitobacter</taxon>
    </lineage>
</organism>
<dbReference type="Gene3D" id="3.40.50.2000">
    <property type="entry name" value="Glycogen Phosphorylase B"/>
    <property type="match status" value="2"/>
</dbReference>
<dbReference type="InterPro" id="IPR001296">
    <property type="entry name" value="Glyco_trans_1"/>
</dbReference>
<keyword evidence="6" id="KW-1185">Reference proteome</keyword>
<evidence type="ECO:0000313" key="6">
    <source>
        <dbReference type="Proteomes" id="UP000284407"/>
    </source>
</evidence>
<dbReference type="CDD" id="cd03801">
    <property type="entry name" value="GT4_PimA-like"/>
    <property type="match status" value="1"/>
</dbReference>
<evidence type="ECO:0000256" key="3">
    <source>
        <dbReference type="ARBA" id="ARBA00022679"/>
    </source>
</evidence>
<proteinExistence type="inferred from homology"/>
<dbReference type="AlphaFoldDB" id="A0A420DPA2"/>
<dbReference type="STRING" id="1443111.Z949_2518"/>
<sequence>MQVNPDTIDVIAPNLKRRYSGVSSTVFRLVPVQADKIAIATTGPVLPANIPQFPLSKLPFLTRSGPSGYRVWHSRRNIEMLVGVLLKFVLRKRLKLVFTSAAQRRRGEYSRWLIRRMDAVIAASGKAKSYLGVPATVVLHGIDTDDFAPSTDRRALRIKLGLDPDALIVGCFGRIRKQKGTDLFVDAMIDLLPRHPTAQGVIMGGVTREQQSFVDGLKSKIEAAGLGERIHILPEDKGFTIAPWFQASDIYVAPQRWEGFGLTPLEAMSCGVPVVATRVGAFEDLIAPGETGYLVPPEDIDELVKATDALMSDAALRQSMASAARHKAVMQHQLVQEADAIIAIYRRLISEA</sequence>